<dbReference type="Pfam" id="PF00535">
    <property type="entry name" value="Glycos_transf_2"/>
    <property type="match status" value="1"/>
</dbReference>
<dbReference type="InterPro" id="IPR001173">
    <property type="entry name" value="Glyco_trans_2-like"/>
</dbReference>
<dbReference type="GO" id="GO:0016740">
    <property type="term" value="F:transferase activity"/>
    <property type="evidence" value="ECO:0007669"/>
    <property type="project" value="UniProtKB-KW"/>
</dbReference>
<proteinExistence type="inferred from homology"/>
<dbReference type="EMBL" id="RKQG01000001">
    <property type="protein sequence ID" value="RPE34241.1"/>
    <property type="molecule type" value="Genomic_DNA"/>
</dbReference>
<dbReference type="AlphaFoldDB" id="A0A3N4RTE1"/>
<evidence type="ECO:0000313" key="3">
    <source>
        <dbReference type="EMBL" id="RPE34241.1"/>
    </source>
</evidence>
<dbReference type="PANTHER" id="PTHR48090">
    <property type="entry name" value="UNDECAPRENYL-PHOSPHATE 4-DEOXY-4-FORMAMIDO-L-ARABINOSE TRANSFERASE-RELATED"/>
    <property type="match status" value="1"/>
</dbReference>
<sequence length="251" mass="27102">MQSDAHPPINPAAQARLADAGATVSDYDDVWLVIPAYNEGQVIAEVVEAARKTFPNIVVVDDGSSDDTGQHVEDTGAHLVRHPVNLGQGAALQTGLRYALAQPGAEYFATFDADGQHQTKDVEVMVQLLRTGQADVVLGSRFIEQNGQVPWIKRVVLRTAAAVSPTARKLKLTDAHNGLRVLNREAAGRLRITMNGMAHASEIVSFLAGSDLKVAEVPVDVLYTEYSRAKGQSLINGVNILFDISLRERGR</sequence>
<keyword evidence="4" id="KW-1185">Reference proteome</keyword>
<dbReference type="InterPro" id="IPR029044">
    <property type="entry name" value="Nucleotide-diphossugar_trans"/>
</dbReference>
<gene>
    <name evidence="3" type="ORF">EDD38_2556</name>
</gene>
<dbReference type="InterPro" id="IPR050256">
    <property type="entry name" value="Glycosyltransferase_2"/>
</dbReference>
<protein>
    <submittedName>
        <fullName evidence="3">Glycosyl transferase family 2</fullName>
    </submittedName>
</protein>
<dbReference type="Gene3D" id="3.90.550.10">
    <property type="entry name" value="Spore Coat Polysaccharide Biosynthesis Protein SpsA, Chain A"/>
    <property type="match status" value="1"/>
</dbReference>
<dbReference type="Proteomes" id="UP000266906">
    <property type="component" value="Unassembled WGS sequence"/>
</dbReference>
<accession>A0A3N4RTE1</accession>
<reference evidence="3 4" key="1">
    <citation type="submission" date="2018-11" db="EMBL/GenBank/DDBJ databases">
        <title>Sequencing the genomes of 1000 actinobacteria strains.</title>
        <authorList>
            <person name="Klenk H.-P."/>
        </authorList>
    </citation>
    <scope>NUCLEOTIDE SEQUENCE [LARGE SCALE GENOMIC DNA]</scope>
    <source>
        <strain evidence="3 4">DSM 44781</strain>
    </source>
</reference>
<evidence type="ECO:0000313" key="4">
    <source>
        <dbReference type="Proteomes" id="UP000266906"/>
    </source>
</evidence>
<evidence type="ECO:0000256" key="1">
    <source>
        <dbReference type="ARBA" id="ARBA00006739"/>
    </source>
</evidence>
<feature type="domain" description="Glycosyltransferase 2-like" evidence="2">
    <location>
        <begin position="32"/>
        <end position="187"/>
    </location>
</feature>
<comment type="similarity">
    <text evidence="1">Belongs to the glycosyltransferase 2 family.</text>
</comment>
<dbReference type="SUPFAM" id="SSF53448">
    <property type="entry name" value="Nucleotide-diphospho-sugar transferases"/>
    <property type="match status" value="1"/>
</dbReference>
<comment type="caution">
    <text evidence="3">The sequence shown here is derived from an EMBL/GenBank/DDBJ whole genome shotgun (WGS) entry which is preliminary data.</text>
</comment>
<organism evidence="3 4">
    <name type="scientific">Kitasatospora cineracea</name>
    <dbReference type="NCBI Taxonomy" id="88074"/>
    <lineage>
        <taxon>Bacteria</taxon>
        <taxon>Bacillati</taxon>
        <taxon>Actinomycetota</taxon>
        <taxon>Actinomycetes</taxon>
        <taxon>Kitasatosporales</taxon>
        <taxon>Streptomycetaceae</taxon>
        <taxon>Kitasatospora</taxon>
    </lineage>
</organism>
<keyword evidence="3" id="KW-0808">Transferase</keyword>
<evidence type="ECO:0000259" key="2">
    <source>
        <dbReference type="Pfam" id="PF00535"/>
    </source>
</evidence>
<dbReference type="PANTHER" id="PTHR48090:SF7">
    <property type="entry name" value="RFBJ PROTEIN"/>
    <property type="match status" value="1"/>
</dbReference>
<dbReference type="CDD" id="cd04179">
    <property type="entry name" value="DPM_DPG-synthase_like"/>
    <property type="match status" value="1"/>
</dbReference>
<name>A0A3N4RTE1_9ACTN</name>